<keyword evidence="3" id="KW-1185">Reference proteome</keyword>
<dbReference type="EMBL" id="ML737870">
    <property type="protein sequence ID" value="KAE8358768.1"/>
    <property type="molecule type" value="Genomic_DNA"/>
</dbReference>
<protein>
    <submittedName>
        <fullName evidence="2">Uncharacterized protein</fullName>
    </submittedName>
</protein>
<feature type="signal peptide" evidence="1">
    <location>
        <begin position="1"/>
        <end position="20"/>
    </location>
</feature>
<dbReference type="Proteomes" id="UP000326268">
    <property type="component" value="Unassembled WGS sequence"/>
</dbReference>
<sequence>MKFFSAITLASLASFSSVLAMPSASTNDASCGKYIYNTFTNTKSTDVYHWREVMNDTKDDCVNSNDACGKILHDLFKNNEFQDVWNWKHVMGTPTECTTANEGSCSRFLYDTFQNKDSTDMANWKRIMGTGRNPCN</sequence>
<name>A0A5N6ZN16_9EURO</name>
<keyword evidence="1" id="KW-0732">Signal</keyword>
<dbReference type="GeneID" id="43653381"/>
<feature type="chain" id="PRO_5024958699" evidence="1">
    <location>
        <begin position="21"/>
        <end position="136"/>
    </location>
</feature>
<proteinExistence type="predicted"/>
<organism evidence="2 3">
    <name type="scientific">Aspergillus caelatus</name>
    <dbReference type="NCBI Taxonomy" id="61420"/>
    <lineage>
        <taxon>Eukaryota</taxon>
        <taxon>Fungi</taxon>
        <taxon>Dikarya</taxon>
        <taxon>Ascomycota</taxon>
        <taxon>Pezizomycotina</taxon>
        <taxon>Eurotiomycetes</taxon>
        <taxon>Eurotiomycetidae</taxon>
        <taxon>Eurotiales</taxon>
        <taxon>Aspergillaceae</taxon>
        <taxon>Aspergillus</taxon>
        <taxon>Aspergillus subgen. Circumdati</taxon>
    </lineage>
</organism>
<evidence type="ECO:0000313" key="2">
    <source>
        <dbReference type="EMBL" id="KAE8358768.1"/>
    </source>
</evidence>
<accession>A0A5N6ZN16</accession>
<evidence type="ECO:0000256" key="1">
    <source>
        <dbReference type="SAM" id="SignalP"/>
    </source>
</evidence>
<dbReference type="OrthoDB" id="4473983at2759"/>
<reference evidence="2 3" key="1">
    <citation type="submission" date="2019-04" db="EMBL/GenBank/DDBJ databases">
        <title>Friends and foes A comparative genomics studyof 23 Aspergillus species from section Flavi.</title>
        <authorList>
            <consortium name="DOE Joint Genome Institute"/>
            <person name="Kjaerbolling I."/>
            <person name="Vesth T."/>
            <person name="Frisvad J.C."/>
            <person name="Nybo J.L."/>
            <person name="Theobald S."/>
            <person name="Kildgaard S."/>
            <person name="Isbrandt T."/>
            <person name="Kuo A."/>
            <person name="Sato A."/>
            <person name="Lyhne E.K."/>
            <person name="Kogle M.E."/>
            <person name="Wiebenga A."/>
            <person name="Kun R.S."/>
            <person name="Lubbers R.J."/>
            <person name="Makela M.R."/>
            <person name="Barry K."/>
            <person name="Chovatia M."/>
            <person name="Clum A."/>
            <person name="Daum C."/>
            <person name="Haridas S."/>
            <person name="He G."/>
            <person name="LaButti K."/>
            <person name="Lipzen A."/>
            <person name="Mondo S."/>
            <person name="Riley R."/>
            <person name="Salamov A."/>
            <person name="Simmons B.A."/>
            <person name="Magnuson J.K."/>
            <person name="Henrissat B."/>
            <person name="Mortensen U.H."/>
            <person name="Larsen T.O."/>
            <person name="Devries R.P."/>
            <person name="Grigoriev I.V."/>
            <person name="Machida M."/>
            <person name="Baker S.E."/>
            <person name="Andersen M.R."/>
        </authorList>
    </citation>
    <scope>NUCLEOTIDE SEQUENCE [LARGE SCALE GENOMIC DNA]</scope>
    <source>
        <strain evidence="2 3">CBS 763.97</strain>
    </source>
</reference>
<gene>
    <name evidence="2" type="ORF">BDV27DRAFT_137162</name>
</gene>
<evidence type="ECO:0000313" key="3">
    <source>
        <dbReference type="Proteomes" id="UP000326268"/>
    </source>
</evidence>
<dbReference type="AlphaFoldDB" id="A0A5N6ZN16"/>
<dbReference type="RefSeq" id="XP_031921849.1">
    <property type="nucleotide sequence ID" value="XM_032068935.1"/>
</dbReference>